<organism evidence="1 2">
    <name type="scientific">Trichogramma brassicae</name>
    <dbReference type="NCBI Taxonomy" id="86971"/>
    <lineage>
        <taxon>Eukaryota</taxon>
        <taxon>Metazoa</taxon>
        <taxon>Ecdysozoa</taxon>
        <taxon>Arthropoda</taxon>
        <taxon>Hexapoda</taxon>
        <taxon>Insecta</taxon>
        <taxon>Pterygota</taxon>
        <taxon>Neoptera</taxon>
        <taxon>Endopterygota</taxon>
        <taxon>Hymenoptera</taxon>
        <taxon>Apocrita</taxon>
        <taxon>Proctotrupomorpha</taxon>
        <taxon>Chalcidoidea</taxon>
        <taxon>Trichogrammatidae</taxon>
        <taxon>Trichogramma</taxon>
    </lineage>
</organism>
<reference evidence="1 2" key="1">
    <citation type="submission" date="2020-02" db="EMBL/GenBank/DDBJ databases">
        <authorList>
            <person name="Ferguson B K."/>
        </authorList>
    </citation>
    <scope>NUCLEOTIDE SEQUENCE [LARGE SCALE GENOMIC DNA]</scope>
</reference>
<accession>A0A6H5J4X3</accession>
<dbReference type="EMBL" id="CADCXV010001461">
    <property type="protein sequence ID" value="CAB0044535.1"/>
    <property type="molecule type" value="Genomic_DNA"/>
</dbReference>
<protein>
    <submittedName>
        <fullName evidence="1">Uncharacterized protein</fullName>
    </submittedName>
</protein>
<gene>
    <name evidence="1" type="ORF">TBRA_LOCUS16123</name>
</gene>
<name>A0A6H5J4X3_9HYME</name>
<proteinExistence type="predicted"/>
<sequence length="213" mass="24350">MASLSPSSMVPSSLWSWVSGESVRRERRWHPSTSYTCPCAGGARMMSETSEIVSGSSTVRIMLNLVESLVTWCMLNCASTWRNHRSGSRAPEKPEVYNFRRRSRLVREPIAWEERVSDKLLEWVVLTWLGSVCSWNMLAVASATTLTVSSWRVLPWWVWIGRILVLILLPDRETALFVILEHSRARKPLRRMFFFLAPKIGQSTSCACYCSFG</sequence>
<keyword evidence="2" id="KW-1185">Reference proteome</keyword>
<dbReference type="AlphaFoldDB" id="A0A6H5J4X3"/>
<evidence type="ECO:0000313" key="2">
    <source>
        <dbReference type="Proteomes" id="UP000479190"/>
    </source>
</evidence>
<dbReference type="Proteomes" id="UP000479190">
    <property type="component" value="Unassembled WGS sequence"/>
</dbReference>
<evidence type="ECO:0000313" key="1">
    <source>
        <dbReference type="EMBL" id="CAB0044535.1"/>
    </source>
</evidence>